<organism evidence="2 3">
    <name type="scientific">Paracoccidioides lutzii (strain ATCC MYA-826 / Pb01)</name>
    <name type="common">Paracoccidioides brasiliensis</name>
    <dbReference type="NCBI Taxonomy" id="502779"/>
    <lineage>
        <taxon>Eukaryota</taxon>
        <taxon>Fungi</taxon>
        <taxon>Dikarya</taxon>
        <taxon>Ascomycota</taxon>
        <taxon>Pezizomycotina</taxon>
        <taxon>Eurotiomycetes</taxon>
        <taxon>Eurotiomycetidae</taxon>
        <taxon>Onygenales</taxon>
        <taxon>Ajellomycetaceae</taxon>
        <taxon>Paracoccidioides</taxon>
    </lineage>
</organism>
<accession>C1GQH1</accession>
<gene>
    <name evidence="2" type="ORF">PAAG_00766</name>
</gene>
<reference evidence="2 3" key="1">
    <citation type="journal article" date="2011" name="PLoS Genet.">
        <title>Comparative genomic analysis of human fungal pathogens causing paracoccidioidomycosis.</title>
        <authorList>
            <person name="Desjardins C.A."/>
            <person name="Champion M.D."/>
            <person name="Holder J.W."/>
            <person name="Muszewska A."/>
            <person name="Goldberg J."/>
            <person name="Bailao A.M."/>
            <person name="Brigido M.M."/>
            <person name="Ferreira M.E."/>
            <person name="Garcia A.M."/>
            <person name="Grynberg M."/>
            <person name="Gujja S."/>
            <person name="Heiman D.I."/>
            <person name="Henn M.R."/>
            <person name="Kodira C.D."/>
            <person name="Leon-Narvaez H."/>
            <person name="Longo L.V."/>
            <person name="Ma L.J."/>
            <person name="Malavazi I."/>
            <person name="Matsuo A.L."/>
            <person name="Morais F.V."/>
            <person name="Pereira M."/>
            <person name="Rodriguez-Brito S."/>
            <person name="Sakthikumar S."/>
            <person name="Salem-Izacc S.M."/>
            <person name="Sykes S.M."/>
            <person name="Teixeira M.M."/>
            <person name="Vallejo M.C."/>
            <person name="Walter M.E."/>
            <person name="Yandava C."/>
            <person name="Young S."/>
            <person name="Zeng Q."/>
            <person name="Zucker J."/>
            <person name="Felipe M.S."/>
            <person name="Goldman G.H."/>
            <person name="Haas B.J."/>
            <person name="McEwen J.G."/>
            <person name="Nino-Vega G."/>
            <person name="Puccia R."/>
            <person name="San-Blas G."/>
            <person name="Soares C.M."/>
            <person name="Birren B.W."/>
            <person name="Cuomo C.A."/>
        </authorList>
    </citation>
    <scope>NUCLEOTIDE SEQUENCE [LARGE SCALE GENOMIC DNA]</scope>
    <source>
        <strain evidence="3">ATCC MYA-826 / Pb01</strain>
    </source>
</reference>
<dbReference type="VEuPathDB" id="FungiDB:PAAG_00766"/>
<dbReference type="RefSeq" id="XP_015700911.1">
    <property type="nucleotide sequence ID" value="XM_015844130.1"/>
</dbReference>
<evidence type="ECO:0000256" key="1">
    <source>
        <dbReference type="SAM" id="MobiDB-lite"/>
    </source>
</evidence>
<dbReference type="GeneID" id="9100341"/>
<sequence>MEQRPIRRSGGRSSMNMGQLKTHETENPNEELERYHEGGESVLEERLRQEDDVIAIAMLKVLHELRQHMKLVQDV</sequence>
<feature type="compositionally biased region" description="Basic and acidic residues" evidence="1">
    <location>
        <begin position="21"/>
        <end position="38"/>
    </location>
</feature>
<dbReference type="Proteomes" id="UP000002059">
    <property type="component" value="Partially assembled WGS sequence"/>
</dbReference>
<protein>
    <submittedName>
        <fullName evidence="2">Uncharacterized protein</fullName>
    </submittedName>
</protein>
<feature type="compositionally biased region" description="Basic residues" evidence="1">
    <location>
        <begin position="1"/>
        <end position="10"/>
    </location>
</feature>
<name>C1GQH1_PARBA</name>
<dbReference type="EMBL" id="KN293993">
    <property type="protein sequence ID" value="EEH37845.2"/>
    <property type="molecule type" value="Genomic_DNA"/>
</dbReference>
<evidence type="ECO:0000313" key="3">
    <source>
        <dbReference type="Proteomes" id="UP000002059"/>
    </source>
</evidence>
<dbReference type="HOGENOM" id="CLU_2671714_0_0_1"/>
<keyword evidence="3" id="KW-1185">Reference proteome</keyword>
<evidence type="ECO:0000313" key="2">
    <source>
        <dbReference type="EMBL" id="EEH37845.2"/>
    </source>
</evidence>
<dbReference type="KEGG" id="pbl:PAAG_00766"/>
<proteinExistence type="predicted"/>
<dbReference type="AlphaFoldDB" id="C1GQH1"/>
<feature type="region of interest" description="Disordered" evidence="1">
    <location>
        <begin position="1"/>
        <end position="38"/>
    </location>
</feature>